<keyword evidence="2" id="KW-1185">Reference proteome</keyword>
<evidence type="ECO:0000313" key="1">
    <source>
        <dbReference type="EMBL" id="MPC46635.1"/>
    </source>
</evidence>
<sequence>MRHMVQLKVTGPHFPILNVIAYISWRVQPCRYRHLTRLASQCGRLLGLHSYIQSRYGPNCGDVAKMKDDLSKFHPKFIHEDDRQEWRK</sequence>
<dbReference type="EMBL" id="VSRR010007305">
    <property type="protein sequence ID" value="MPC46635.1"/>
    <property type="molecule type" value="Genomic_DNA"/>
</dbReference>
<accession>A0A5B7FMG6</accession>
<dbReference type="AlphaFoldDB" id="A0A5B7FMG6"/>
<comment type="caution">
    <text evidence="1">The sequence shown here is derived from an EMBL/GenBank/DDBJ whole genome shotgun (WGS) entry which is preliminary data.</text>
</comment>
<dbReference type="Proteomes" id="UP000324222">
    <property type="component" value="Unassembled WGS sequence"/>
</dbReference>
<reference evidence="1 2" key="1">
    <citation type="submission" date="2019-05" db="EMBL/GenBank/DDBJ databases">
        <title>Another draft genome of Portunus trituberculatus and its Hox gene families provides insights of decapod evolution.</title>
        <authorList>
            <person name="Jeong J.-H."/>
            <person name="Song I."/>
            <person name="Kim S."/>
            <person name="Choi T."/>
            <person name="Kim D."/>
            <person name="Ryu S."/>
            <person name="Kim W."/>
        </authorList>
    </citation>
    <scope>NUCLEOTIDE SEQUENCE [LARGE SCALE GENOMIC DNA]</scope>
    <source>
        <tissue evidence="1">Muscle</tissue>
    </source>
</reference>
<proteinExistence type="predicted"/>
<gene>
    <name evidence="1" type="ORF">E2C01_040358</name>
</gene>
<organism evidence="1 2">
    <name type="scientific">Portunus trituberculatus</name>
    <name type="common">Swimming crab</name>
    <name type="synonym">Neptunus trituberculatus</name>
    <dbReference type="NCBI Taxonomy" id="210409"/>
    <lineage>
        <taxon>Eukaryota</taxon>
        <taxon>Metazoa</taxon>
        <taxon>Ecdysozoa</taxon>
        <taxon>Arthropoda</taxon>
        <taxon>Crustacea</taxon>
        <taxon>Multicrustacea</taxon>
        <taxon>Malacostraca</taxon>
        <taxon>Eumalacostraca</taxon>
        <taxon>Eucarida</taxon>
        <taxon>Decapoda</taxon>
        <taxon>Pleocyemata</taxon>
        <taxon>Brachyura</taxon>
        <taxon>Eubrachyura</taxon>
        <taxon>Portunoidea</taxon>
        <taxon>Portunidae</taxon>
        <taxon>Portuninae</taxon>
        <taxon>Portunus</taxon>
    </lineage>
</organism>
<protein>
    <submittedName>
        <fullName evidence="1">Uncharacterized protein</fullName>
    </submittedName>
</protein>
<name>A0A5B7FMG6_PORTR</name>
<evidence type="ECO:0000313" key="2">
    <source>
        <dbReference type="Proteomes" id="UP000324222"/>
    </source>
</evidence>